<gene>
    <name evidence="2" type="ORF">NBR_LOCUS19161</name>
</gene>
<evidence type="ECO:0000313" key="3">
    <source>
        <dbReference type="Proteomes" id="UP000271162"/>
    </source>
</evidence>
<organism evidence="4">
    <name type="scientific">Nippostrongylus brasiliensis</name>
    <name type="common">Rat hookworm</name>
    <dbReference type="NCBI Taxonomy" id="27835"/>
    <lineage>
        <taxon>Eukaryota</taxon>
        <taxon>Metazoa</taxon>
        <taxon>Ecdysozoa</taxon>
        <taxon>Nematoda</taxon>
        <taxon>Chromadorea</taxon>
        <taxon>Rhabditida</taxon>
        <taxon>Rhabditina</taxon>
        <taxon>Rhabditomorpha</taxon>
        <taxon>Strongyloidea</taxon>
        <taxon>Heligmosomidae</taxon>
        <taxon>Nippostrongylus</taxon>
    </lineage>
</organism>
<reference evidence="4" key="1">
    <citation type="submission" date="2017-02" db="UniProtKB">
        <authorList>
            <consortium name="WormBaseParasite"/>
        </authorList>
    </citation>
    <scope>IDENTIFICATION</scope>
</reference>
<keyword evidence="3" id="KW-1185">Reference proteome</keyword>
<proteinExistence type="predicted"/>
<accession>A0A0N4YPI9</accession>
<feature type="chain" id="PRO_5043125862" evidence="1">
    <location>
        <begin position="19"/>
        <end position="59"/>
    </location>
</feature>
<dbReference type="Proteomes" id="UP000271162">
    <property type="component" value="Unassembled WGS sequence"/>
</dbReference>
<feature type="signal peptide" evidence="1">
    <location>
        <begin position="1"/>
        <end position="18"/>
    </location>
</feature>
<sequence length="59" mass="6536">MCIRLVLWCRLLITTAVAAVTEEHTANTIIRLLGSARFGENFVAADNLVSGEMTEKRTK</sequence>
<dbReference type="AlphaFoldDB" id="A0A0N4YPI9"/>
<evidence type="ECO:0000313" key="4">
    <source>
        <dbReference type="WBParaSite" id="NBR_0001916001-mRNA-1"/>
    </source>
</evidence>
<evidence type="ECO:0000256" key="1">
    <source>
        <dbReference type="SAM" id="SignalP"/>
    </source>
</evidence>
<keyword evidence="1" id="KW-0732">Signal</keyword>
<dbReference type="WBParaSite" id="NBR_0001916001-mRNA-1">
    <property type="protein sequence ID" value="NBR_0001916001-mRNA-1"/>
    <property type="gene ID" value="NBR_0001916001"/>
</dbReference>
<evidence type="ECO:0000313" key="2">
    <source>
        <dbReference type="EMBL" id="VDL82890.1"/>
    </source>
</evidence>
<dbReference type="EMBL" id="UYSL01023940">
    <property type="protein sequence ID" value="VDL82890.1"/>
    <property type="molecule type" value="Genomic_DNA"/>
</dbReference>
<reference evidence="2 3" key="2">
    <citation type="submission" date="2018-11" db="EMBL/GenBank/DDBJ databases">
        <authorList>
            <consortium name="Pathogen Informatics"/>
        </authorList>
    </citation>
    <scope>NUCLEOTIDE SEQUENCE [LARGE SCALE GENOMIC DNA]</scope>
</reference>
<protein>
    <submittedName>
        <fullName evidence="4">Secreted protein</fullName>
    </submittedName>
</protein>
<name>A0A0N4YPI9_NIPBR</name>